<dbReference type="RefSeq" id="XP_001023138.1">
    <property type="nucleotide sequence ID" value="XM_001023138.3"/>
</dbReference>
<keyword evidence="9" id="KW-0233">DNA recombination</keyword>
<dbReference type="InterPro" id="IPR016194">
    <property type="entry name" value="SPOC-like_C_dom_sf"/>
</dbReference>
<dbReference type="GO" id="GO:0016787">
    <property type="term" value="F:hydrolase activity"/>
    <property type="evidence" value="ECO:0007669"/>
    <property type="project" value="UniProtKB-KW"/>
</dbReference>
<dbReference type="InterPro" id="IPR005161">
    <property type="entry name" value="Ku_N"/>
</dbReference>
<keyword evidence="3" id="KW-0547">Nucleotide-binding</keyword>
<dbReference type="AlphaFoldDB" id="I7LWU7"/>
<dbReference type="InterPro" id="IPR006164">
    <property type="entry name" value="DNA_bd_Ku70/Ku80"/>
</dbReference>
<evidence type="ECO:0000256" key="10">
    <source>
        <dbReference type="ARBA" id="ARBA00023204"/>
    </source>
</evidence>
<dbReference type="SUPFAM" id="SSF100939">
    <property type="entry name" value="SPOC domain-like"/>
    <property type="match status" value="1"/>
</dbReference>
<dbReference type="InterPro" id="IPR036494">
    <property type="entry name" value="Ku_C_sf"/>
</dbReference>
<name>I7LWU7_TETTS</name>
<dbReference type="PANTHER" id="PTHR12604">
    <property type="entry name" value="KU AUTOANTIGEN DNA HELICASE"/>
    <property type="match status" value="1"/>
</dbReference>
<keyword evidence="14" id="KW-1185">Reference proteome</keyword>
<dbReference type="OrthoDB" id="30826at2759"/>
<evidence type="ECO:0000256" key="4">
    <source>
        <dbReference type="ARBA" id="ARBA00022763"/>
    </source>
</evidence>
<feature type="domain" description="Ku" evidence="12">
    <location>
        <begin position="294"/>
        <end position="431"/>
    </location>
</feature>
<dbReference type="OMA" id="WAMQYVW"/>
<dbReference type="Proteomes" id="UP000009168">
    <property type="component" value="Unassembled WGS sequence"/>
</dbReference>
<dbReference type="KEGG" id="tet:TTHERM_00492460"/>
<dbReference type="GO" id="GO:0006310">
    <property type="term" value="P:DNA recombination"/>
    <property type="evidence" value="ECO:0007669"/>
    <property type="project" value="UniProtKB-KW"/>
</dbReference>
<dbReference type="InterPro" id="IPR036465">
    <property type="entry name" value="vWFA_dom_sf"/>
</dbReference>
<evidence type="ECO:0000259" key="12">
    <source>
        <dbReference type="SMART" id="SM00559"/>
    </source>
</evidence>
<dbReference type="Pfam" id="PF02735">
    <property type="entry name" value="Ku"/>
    <property type="match status" value="1"/>
</dbReference>
<keyword evidence="10" id="KW-0234">DNA repair</keyword>
<comment type="similarity">
    <text evidence="2">Belongs to the ku80 family.</text>
</comment>
<dbReference type="GO" id="GO:0003690">
    <property type="term" value="F:double-stranded DNA binding"/>
    <property type="evidence" value="ECO:0007669"/>
    <property type="project" value="TreeGrafter"/>
</dbReference>
<keyword evidence="7" id="KW-0067">ATP-binding</keyword>
<dbReference type="GO" id="GO:0003684">
    <property type="term" value="F:damaged DNA binding"/>
    <property type="evidence" value="ECO:0007669"/>
    <property type="project" value="InterPro"/>
</dbReference>
<keyword evidence="8" id="KW-0238">DNA-binding</keyword>
<dbReference type="Gene3D" id="1.10.1600.10">
    <property type="match status" value="1"/>
</dbReference>
<dbReference type="Gene3D" id="2.40.290.10">
    <property type="match status" value="1"/>
</dbReference>
<keyword evidence="6" id="KW-0347">Helicase</keyword>
<dbReference type="GO" id="GO:0004386">
    <property type="term" value="F:helicase activity"/>
    <property type="evidence" value="ECO:0007669"/>
    <property type="project" value="UniProtKB-KW"/>
</dbReference>
<dbReference type="GO" id="GO:0006303">
    <property type="term" value="P:double-strand break repair via nonhomologous end joining"/>
    <property type="evidence" value="ECO:0007669"/>
    <property type="project" value="InterPro"/>
</dbReference>
<dbReference type="SMART" id="SM00559">
    <property type="entry name" value="Ku78"/>
    <property type="match status" value="1"/>
</dbReference>
<evidence type="ECO:0000256" key="9">
    <source>
        <dbReference type="ARBA" id="ARBA00023172"/>
    </source>
</evidence>
<protein>
    <submittedName>
        <fullName evidence="13">Ku70/Ku80 beta-barrel domain protein</fullName>
    </submittedName>
</protein>
<dbReference type="STRING" id="312017.I7LWU7"/>
<keyword evidence="5" id="KW-0378">Hydrolase</keyword>
<dbReference type="InParanoid" id="I7LWU7"/>
<sequence length="757" mass="87214">MAGKEATIILLDMGSSMQQYLGDRGTNGQKRIEIAVNCIKLLLQQKMFNTKTHEVGLILFGLKDEGDDKIMYIRGIGKPDIDFLKNVQDLKDYQSDECEGGDIFEAIEQTIDVIHDYVKEKKYEKKIQLMTAGFGKTSYKEKQIMDLIEKARKVQTKINVIGFDFLKKYNPEESNTDVLKKDDAAQNTRQNLNQKLFSVVKDELGEQIQLFPSDVAIKIYEQFRTRQVNLRSKFNGDLQLAPNLNIAVQMFTKTSEEKLPGLKMYSLAVDFNPHCESGQIERDVIMALQEDPNLNPIDKSNITKAYHYGKQLIPVTQALEAQMNYTSNRELKVLGFVDSKKVPRQSFMAGVDIIIANKNDSVAKKGIAALCHSMIQTNKYAIARYVWRNNGAPKLCVLTPQIGKDYECLYMCQIPTSESVRDFQFNSLKESTKEQQDLMGSLIDKMDLMNLEDGEEALQMKYTFNPTRQYFYQTVFHRVFNPPDADTKIPPLDPNIRDYITPEKKVYPKAAEELKKIKESFQLQEQEIKDEISKKIFWQQLFNPNYQVPAANINAPQVQIKMENGQMESEDVEQQAQILVDVKEELENIPISKKFAFDDYNKDDVVRKVSSVSPVDDFFKMMTNKREDLVSDAISQIQGMISQLIETSIRGSYYEKALECIKAFRKGCTSEYEQLEAPKFNNFLNTFKDKLLKSDQKGFWKMLIQQGITLITDKESTKSNFTTKEALQFLHQEEDVIQNIPEVRKQIEDYDIMDELE</sequence>
<dbReference type="CDD" id="cd00873">
    <property type="entry name" value="KU80"/>
    <property type="match status" value="1"/>
</dbReference>
<dbReference type="Pfam" id="PF08785">
    <property type="entry name" value="Ku_PK_bind"/>
    <property type="match status" value="1"/>
</dbReference>
<evidence type="ECO:0000256" key="8">
    <source>
        <dbReference type="ARBA" id="ARBA00023125"/>
    </source>
</evidence>
<dbReference type="HOGENOM" id="CLU_010975_2_2_1"/>
<reference evidence="14" key="1">
    <citation type="journal article" date="2006" name="PLoS Biol.">
        <title>Macronuclear genome sequence of the ciliate Tetrahymena thermophila, a model eukaryote.</title>
        <authorList>
            <person name="Eisen J.A."/>
            <person name="Coyne R.S."/>
            <person name="Wu M."/>
            <person name="Wu D."/>
            <person name="Thiagarajan M."/>
            <person name="Wortman J.R."/>
            <person name="Badger J.H."/>
            <person name="Ren Q."/>
            <person name="Amedeo P."/>
            <person name="Jones K.M."/>
            <person name="Tallon L.J."/>
            <person name="Delcher A.L."/>
            <person name="Salzberg S.L."/>
            <person name="Silva J.C."/>
            <person name="Haas B.J."/>
            <person name="Majoros W.H."/>
            <person name="Farzad M."/>
            <person name="Carlton J.M."/>
            <person name="Smith R.K. Jr."/>
            <person name="Garg J."/>
            <person name="Pearlman R.E."/>
            <person name="Karrer K.M."/>
            <person name="Sun L."/>
            <person name="Manning G."/>
            <person name="Elde N.C."/>
            <person name="Turkewitz A.P."/>
            <person name="Asai D.J."/>
            <person name="Wilkes D.E."/>
            <person name="Wang Y."/>
            <person name="Cai H."/>
            <person name="Collins K."/>
            <person name="Stewart B.A."/>
            <person name="Lee S.R."/>
            <person name="Wilamowska K."/>
            <person name="Weinberg Z."/>
            <person name="Ruzzo W.L."/>
            <person name="Wloga D."/>
            <person name="Gaertig J."/>
            <person name="Frankel J."/>
            <person name="Tsao C.-C."/>
            <person name="Gorovsky M.A."/>
            <person name="Keeling P.J."/>
            <person name="Waller R.F."/>
            <person name="Patron N.J."/>
            <person name="Cherry J.M."/>
            <person name="Stover N.A."/>
            <person name="Krieger C.J."/>
            <person name="del Toro C."/>
            <person name="Ryder H.F."/>
            <person name="Williamson S.C."/>
            <person name="Barbeau R.A."/>
            <person name="Hamilton E.P."/>
            <person name="Orias E."/>
        </authorList>
    </citation>
    <scope>NUCLEOTIDE SEQUENCE [LARGE SCALE GENOMIC DNA]</scope>
    <source>
        <strain evidence="14">SB210</strain>
    </source>
</reference>
<dbReference type="GO" id="GO:0005524">
    <property type="term" value="F:ATP binding"/>
    <property type="evidence" value="ECO:0007669"/>
    <property type="project" value="UniProtKB-KW"/>
</dbReference>
<dbReference type="Gene3D" id="3.40.50.410">
    <property type="entry name" value="von Willebrand factor, type A domain"/>
    <property type="match status" value="1"/>
</dbReference>
<accession>I7LWU7</accession>
<evidence type="ECO:0000256" key="5">
    <source>
        <dbReference type="ARBA" id="ARBA00022801"/>
    </source>
</evidence>
<evidence type="ECO:0000256" key="7">
    <source>
        <dbReference type="ARBA" id="ARBA00022840"/>
    </source>
</evidence>
<dbReference type="GO" id="GO:0043564">
    <property type="term" value="C:Ku70:Ku80 complex"/>
    <property type="evidence" value="ECO:0007669"/>
    <property type="project" value="InterPro"/>
</dbReference>
<evidence type="ECO:0000256" key="3">
    <source>
        <dbReference type="ARBA" id="ARBA00022741"/>
    </source>
</evidence>
<evidence type="ECO:0000256" key="2">
    <source>
        <dbReference type="ARBA" id="ARBA00007726"/>
    </source>
</evidence>
<evidence type="ECO:0000256" key="11">
    <source>
        <dbReference type="ARBA" id="ARBA00023242"/>
    </source>
</evidence>
<dbReference type="GeneID" id="7843234"/>
<evidence type="ECO:0000256" key="1">
    <source>
        <dbReference type="ARBA" id="ARBA00004123"/>
    </source>
</evidence>
<proteinExistence type="inferred from homology"/>
<gene>
    <name evidence="13" type="ORF">TTHERM_00492460</name>
</gene>
<dbReference type="eggNOG" id="KOG2326">
    <property type="taxonomic scope" value="Eukaryota"/>
</dbReference>
<dbReference type="GO" id="GO:0000723">
    <property type="term" value="P:telomere maintenance"/>
    <property type="evidence" value="ECO:0007669"/>
    <property type="project" value="InterPro"/>
</dbReference>
<dbReference type="Pfam" id="PF03731">
    <property type="entry name" value="Ku_N"/>
    <property type="match status" value="1"/>
</dbReference>
<evidence type="ECO:0000256" key="6">
    <source>
        <dbReference type="ARBA" id="ARBA00022806"/>
    </source>
</evidence>
<dbReference type="PANTHER" id="PTHR12604:SF4">
    <property type="entry name" value="X-RAY REPAIR CROSS-COMPLEMENTING PROTEIN 5"/>
    <property type="match status" value="1"/>
</dbReference>
<dbReference type="SUPFAM" id="SSF53300">
    <property type="entry name" value="vWA-like"/>
    <property type="match status" value="1"/>
</dbReference>
<dbReference type="Gene3D" id="1.25.40.240">
    <property type="entry name" value="Ku, C-terminal domain"/>
    <property type="match status" value="1"/>
</dbReference>
<organism evidence="13 14">
    <name type="scientific">Tetrahymena thermophila (strain SB210)</name>
    <dbReference type="NCBI Taxonomy" id="312017"/>
    <lineage>
        <taxon>Eukaryota</taxon>
        <taxon>Sar</taxon>
        <taxon>Alveolata</taxon>
        <taxon>Ciliophora</taxon>
        <taxon>Intramacronucleata</taxon>
        <taxon>Oligohymenophorea</taxon>
        <taxon>Hymenostomatida</taxon>
        <taxon>Tetrahymenina</taxon>
        <taxon>Tetrahymenidae</taxon>
        <taxon>Tetrahymena</taxon>
    </lineage>
</organism>
<evidence type="ECO:0000313" key="14">
    <source>
        <dbReference type="Proteomes" id="UP000009168"/>
    </source>
</evidence>
<evidence type="ECO:0000313" key="13">
    <source>
        <dbReference type="EMBL" id="EAS02893.1"/>
    </source>
</evidence>
<dbReference type="SUPFAM" id="SSF101420">
    <property type="entry name" value="C-terminal domain of Ku80"/>
    <property type="match status" value="1"/>
</dbReference>
<keyword evidence="4" id="KW-0227">DNA damage</keyword>
<dbReference type="InterPro" id="IPR024193">
    <property type="entry name" value="Ku80"/>
</dbReference>
<dbReference type="EMBL" id="GG662512">
    <property type="protein sequence ID" value="EAS02893.1"/>
    <property type="molecule type" value="Genomic_DNA"/>
</dbReference>
<keyword evidence="11" id="KW-0539">Nucleus</keyword>
<dbReference type="GO" id="GO:0042162">
    <property type="term" value="F:telomeric DNA binding"/>
    <property type="evidence" value="ECO:0007669"/>
    <property type="project" value="InterPro"/>
</dbReference>
<comment type="subcellular location">
    <subcellularLocation>
        <location evidence="1">Nucleus</location>
    </subcellularLocation>
</comment>
<dbReference type="InterPro" id="IPR014893">
    <property type="entry name" value="Ku_PK_bind"/>
</dbReference>